<feature type="transmembrane region" description="Helical" evidence="7">
    <location>
        <begin position="44"/>
        <end position="66"/>
    </location>
</feature>
<feature type="transmembrane region" description="Helical" evidence="7">
    <location>
        <begin position="177"/>
        <end position="198"/>
    </location>
</feature>
<gene>
    <name evidence="9" type="ORF">TWF696_000935</name>
</gene>
<evidence type="ECO:0000256" key="4">
    <source>
        <dbReference type="ARBA" id="ARBA00023136"/>
    </source>
</evidence>
<dbReference type="PANTHER" id="PTHR33048">
    <property type="entry name" value="PTH11-LIKE INTEGRAL MEMBRANE PROTEIN (AFU_ORTHOLOGUE AFUA_5G11245)"/>
    <property type="match status" value="1"/>
</dbReference>
<dbReference type="Pfam" id="PF20684">
    <property type="entry name" value="Fung_rhodopsin"/>
    <property type="match status" value="1"/>
</dbReference>
<evidence type="ECO:0000259" key="8">
    <source>
        <dbReference type="Pfam" id="PF20684"/>
    </source>
</evidence>
<proteinExistence type="inferred from homology"/>
<dbReference type="AlphaFoldDB" id="A0AAV9VDB6"/>
<evidence type="ECO:0000256" key="6">
    <source>
        <dbReference type="SAM" id="MobiDB-lite"/>
    </source>
</evidence>
<organism evidence="9 10">
    <name type="scientific">Orbilia brochopaga</name>
    <dbReference type="NCBI Taxonomy" id="3140254"/>
    <lineage>
        <taxon>Eukaryota</taxon>
        <taxon>Fungi</taxon>
        <taxon>Dikarya</taxon>
        <taxon>Ascomycota</taxon>
        <taxon>Pezizomycotina</taxon>
        <taxon>Orbiliomycetes</taxon>
        <taxon>Orbiliales</taxon>
        <taxon>Orbiliaceae</taxon>
        <taxon>Orbilia</taxon>
    </lineage>
</organism>
<keyword evidence="2 7" id="KW-0812">Transmembrane</keyword>
<feature type="transmembrane region" description="Helical" evidence="7">
    <location>
        <begin position="244"/>
        <end position="266"/>
    </location>
</feature>
<keyword evidence="10" id="KW-1185">Reference proteome</keyword>
<evidence type="ECO:0000256" key="5">
    <source>
        <dbReference type="ARBA" id="ARBA00038359"/>
    </source>
</evidence>
<reference evidence="9 10" key="1">
    <citation type="submission" date="2019-10" db="EMBL/GenBank/DDBJ databases">
        <authorList>
            <person name="Palmer J.M."/>
        </authorList>
    </citation>
    <scope>NUCLEOTIDE SEQUENCE [LARGE SCALE GENOMIC DNA]</scope>
    <source>
        <strain evidence="9 10">TWF696</strain>
    </source>
</reference>
<dbReference type="PANTHER" id="PTHR33048:SF131">
    <property type="entry name" value="INTEGRAL MEMBRANE PROTEIN"/>
    <property type="match status" value="1"/>
</dbReference>
<evidence type="ECO:0000256" key="3">
    <source>
        <dbReference type="ARBA" id="ARBA00022989"/>
    </source>
</evidence>
<accession>A0AAV9VDB6</accession>
<evidence type="ECO:0000313" key="9">
    <source>
        <dbReference type="EMBL" id="KAK6359798.1"/>
    </source>
</evidence>
<dbReference type="InterPro" id="IPR052337">
    <property type="entry name" value="SAT4-like"/>
</dbReference>
<comment type="subcellular location">
    <subcellularLocation>
        <location evidence="1">Membrane</location>
        <topology evidence="1">Multi-pass membrane protein</topology>
    </subcellularLocation>
</comment>
<evidence type="ECO:0000313" key="10">
    <source>
        <dbReference type="Proteomes" id="UP001375240"/>
    </source>
</evidence>
<feature type="region of interest" description="Disordered" evidence="6">
    <location>
        <begin position="349"/>
        <end position="371"/>
    </location>
</feature>
<feature type="transmembrane region" description="Helical" evidence="7">
    <location>
        <begin position="129"/>
        <end position="157"/>
    </location>
</feature>
<dbReference type="GO" id="GO:0016020">
    <property type="term" value="C:membrane"/>
    <property type="evidence" value="ECO:0007669"/>
    <property type="project" value="UniProtKB-SubCell"/>
</dbReference>
<feature type="transmembrane region" description="Helical" evidence="7">
    <location>
        <begin position="86"/>
        <end position="117"/>
    </location>
</feature>
<comment type="caution">
    <text evidence="9">The sequence shown here is derived from an EMBL/GenBank/DDBJ whole genome shotgun (WGS) entry which is preliminary data.</text>
</comment>
<feature type="transmembrane region" description="Helical" evidence="7">
    <location>
        <begin position="210"/>
        <end position="232"/>
    </location>
</feature>
<evidence type="ECO:0000256" key="7">
    <source>
        <dbReference type="SAM" id="Phobius"/>
    </source>
</evidence>
<name>A0AAV9VDB6_9PEZI</name>
<feature type="transmembrane region" description="Helical" evidence="7">
    <location>
        <begin position="12"/>
        <end position="32"/>
    </location>
</feature>
<dbReference type="Proteomes" id="UP001375240">
    <property type="component" value="Unassembled WGS sequence"/>
</dbReference>
<keyword evidence="4 7" id="KW-0472">Membrane</keyword>
<dbReference type="EMBL" id="JAVHNQ010000001">
    <property type="protein sequence ID" value="KAK6359798.1"/>
    <property type="molecule type" value="Genomic_DNA"/>
</dbReference>
<dbReference type="InterPro" id="IPR049326">
    <property type="entry name" value="Rhodopsin_dom_fungi"/>
</dbReference>
<keyword evidence="3 7" id="KW-1133">Transmembrane helix</keyword>
<protein>
    <recommendedName>
        <fullName evidence="8">Rhodopsin domain-containing protein</fullName>
    </recommendedName>
</protein>
<feature type="domain" description="Rhodopsin" evidence="8">
    <location>
        <begin position="24"/>
        <end position="266"/>
    </location>
</feature>
<evidence type="ECO:0000256" key="2">
    <source>
        <dbReference type="ARBA" id="ARBA00022692"/>
    </source>
</evidence>
<comment type="similarity">
    <text evidence="5">Belongs to the SAT4 family.</text>
</comment>
<sequence>MLNGPGLIRFEWAMVGFTLILVLLRLYARCFITRNISGSDVMVLFTWLLFAIGVMEDHVTYCLGFFHGDVLAYTVNLPDSFDDKNALVKILQISFTSVLVYLATLWSIKLSLLLFYYKLIPNTLPYLRLALHITSVVLGISFIIVILLNTFWCLPVSRNWSIDKSLLCYSYAAFEPYFVSAALHLLTEFMLLALPFPLLKYLQLSKRKKIEVGILFALGGLTIIMTIVRVIVLGLSVNAVIASIWSTIEQVCGMIVVCAPALRVYVASILPSSQVGAESVGNHLSSEHDRWWVLRRRGSGAAHEMLRFPRSHHSESAAWECLPDKQSSSVNINVSQREVGADVDVSTSSEDLKITNSPVEPEVEVTVGTAA</sequence>
<evidence type="ECO:0000256" key="1">
    <source>
        <dbReference type="ARBA" id="ARBA00004141"/>
    </source>
</evidence>